<dbReference type="GO" id="GO:0009251">
    <property type="term" value="P:glucan catabolic process"/>
    <property type="evidence" value="ECO:0007669"/>
    <property type="project" value="TreeGrafter"/>
</dbReference>
<dbReference type="SUPFAM" id="SSF52279">
    <property type="entry name" value="Beta-D-glucan exohydrolase, C-terminal domain"/>
    <property type="match status" value="1"/>
</dbReference>
<keyword evidence="8" id="KW-0326">Glycosidase</keyword>
<dbReference type="EC" id="3.2.1.21" evidence="3"/>
<evidence type="ECO:0000256" key="8">
    <source>
        <dbReference type="ARBA" id="ARBA00023295"/>
    </source>
</evidence>
<keyword evidence="13" id="KW-1185">Reference proteome</keyword>
<dbReference type="SUPFAM" id="SSF51445">
    <property type="entry name" value="(Trans)glycosidases"/>
    <property type="match status" value="1"/>
</dbReference>
<dbReference type="OrthoDB" id="416222at2759"/>
<evidence type="ECO:0000256" key="2">
    <source>
        <dbReference type="ARBA" id="ARBA00005336"/>
    </source>
</evidence>
<keyword evidence="5" id="KW-0378">Hydrolase</keyword>
<dbReference type="Gene3D" id="3.20.20.300">
    <property type="entry name" value="Glycoside hydrolase, family 3, N-terminal domain"/>
    <property type="match status" value="1"/>
</dbReference>
<dbReference type="Proteomes" id="UP000722485">
    <property type="component" value="Unassembled WGS sequence"/>
</dbReference>
<comment type="catalytic activity">
    <reaction evidence="1">
        <text>Hydrolysis of terminal, non-reducing beta-D-glucosyl residues with release of beta-D-glucose.</text>
        <dbReference type="EC" id="3.2.1.21"/>
    </reaction>
</comment>
<keyword evidence="4" id="KW-0732">Signal</keyword>
<name>A0A9P5H5P1_9HYPO</name>
<keyword evidence="7" id="KW-0119">Carbohydrate metabolism</keyword>
<keyword evidence="9" id="KW-0624">Polysaccharide degradation</keyword>
<dbReference type="InterPro" id="IPR036962">
    <property type="entry name" value="Glyco_hydro_3_N_sf"/>
</dbReference>
<dbReference type="GO" id="GO:0008422">
    <property type="term" value="F:beta-glucosidase activity"/>
    <property type="evidence" value="ECO:0007669"/>
    <property type="project" value="UniProtKB-EC"/>
</dbReference>
<evidence type="ECO:0000256" key="3">
    <source>
        <dbReference type="ARBA" id="ARBA00012744"/>
    </source>
</evidence>
<dbReference type="EMBL" id="JAANBB010000220">
    <property type="protein sequence ID" value="KAF7546262.1"/>
    <property type="molecule type" value="Genomic_DNA"/>
</dbReference>
<evidence type="ECO:0000259" key="10">
    <source>
        <dbReference type="Pfam" id="PF00933"/>
    </source>
</evidence>
<evidence type="ECO:0000313" key="12">
    <source>
        <dbReference type="EMBL" id="KAF7546262.1"/>
    </source>
</evidence>
<dbReference type="InterPro" id="IPR036881">
    <property type="entry name" value="Glyco_hydro_3_C_sf"/>
</dbReference>
<dbReference type="InterPro" id="IPR051915">
    <property type="entry name" value="Cellulose_Degrad_GH3"/>
</dbReference>
<evidence type="ECO:0000259" key="11">
    <source>
        <dbReference type="Pfam" id="PF01915"/>
    </source>
</evidence>
<organism evidence="12 13">
    <name type="scientific">Cylindrodendrum hubeiense</name>
    <dbReference type="NCBI Taxonomy" id="595255"/>
    <lineage>
        <taxon>Eukaryota</taxon>
        <taxon>Fungi</taxon>
        <taxon>Dikarya</taxon>
        <taxon>Ascomycota</taxon>
        <taxon>Pezizomycotina</taxon>
        <taxon>Sordariomycetes</taxon>
        <taxon>Hypocreomycetidae</taxon>
        <taxon>Hypocreales</taxon>
        <taxon>Nectriaceae</taxon>
        <taxon>Cylindrodendrum</taxon>
    </lineage>
</organism>
<accession>A0A9P5H5P1</accession>
<evidence type="ECO:0000256" key="1">
    <source>
        <dbReference type="ARBA" id="ARBA00000448"/>
    </source>
</evidence>
<dbReference type="InterPro" id="IPR001764">
    <property type="entry name" value="Glyco_hydro_3_N"/>
</dbReference>
<gene>
    <name evidence="12" type="ORF">G7Z17_g8562</name>
</gene>
<dbReference type="AlphaFoldDB" id="A0A9P5H5P1"/>
<dbReference type="InterPro" id="IPR002772">
    <property type="entry name" value="Glyco_hydro_3_C"/>
</dbReference>
<dbReference type="PANTHER" id="PTHR30620">
    <property type="entry name" value="PERIPLASMIC BETA-GLUCOSIDASE-RELATED"/>
    <property type="match status" value="1"/>
</dbReference>
<evidence type="ECO:0000256" key="9">
    <source>
        <dbReference type="ARBA" id="ARBA00023326"/>
    </source>
</evidence>
<evidence type="ECO:0000256" key="6">
    <source>
        <dbReference type="ARBA" id="ARBA00023180"/>
    </source>
</evidence>
<reference evidence="12" key="1">
    <citation type="submission" date="2020-03" db="EMBL/GenBank/DDBJ databases">
        <title>Draft Genome Sequence of Cylindrodendrum hubeiense.</title>
        <authorList>
            <person name="Buettner E."/>
            <person name="Kellner H."/>
        </authorList>
    </citation>
    <scope>NUCLEOTIDE SEQUENCE</scope>
    <source>
        <strain evidence="12">IHI 201604</strain>
    </source>
</reference>
<evidence type="ECO:0000256" key="7">
    <source>
        <dbReference type="ARBA" id="ARBA00023277"/>
    </source>
</evidence>
<evidence type="ECO:0000256" key="4">
    <source>
        <dbReference type="ARBA" id="ARBA00022729"/>
    </source>
</evidence>
<dbReference type="Pfam" id="PF01915">
    <property type="entry name" value="Glyco_hydro_3_C"/>
    <property type="match status" value="1"/>
</dbReference>
<comment type="similarity">
    <text evidence="2">Belongs to the glycosyl hydrolase 3 family.</text>
</comment>
<comment type="caution">
    <text evidence="12">The sequence shown here is derived from an EMBL/GenBank/DDBJ whole genome shotgun (WGS) entry which is preliminary data.</text>
</comment>
<dbReference type="Pfam" id="PF00933">
    <property type="entry name" value="Glyco_hydro_3"/>
    <property type="match status" value="1"/>
</dbReference>
<proteinExistence type="inferred from homology"/>
<feature type="domain" description="Glycoside hydrolase family 3 C-terminal" evidence="11">
    <location>
        <begin position="443"/>
        <end position="592"/>
    </location>
</feature>
<dbReference type="InterPro" id="IPR017853">
    <property type="entry name" value="GH"/>
</dbReference>
<protein>
    <recommendedName>
        <fullName evidence="3">beta-glucosidase</fullName>
        <ecNumber evidence="3">3.2.1.21</ecNumber>
    </recommendedName>
</protein>
<feature type="domain" description="Glycoside hydrolase family 3 N-terminal" evidence="10">
    <location>
        <begin position="80"/>
        <end position="380"/>
    </location>
</feature>
<sequence length="594" mass="65273">MSDNPGTDAAYRDASLSIDSRVDDLLKRMTIQEKVGQMFHNMMVMGPGSSLAEADPVFNLESTEYSVGTRLMTHFNLLGPVIDVEATATWYNNLQTRAKATRLGIPITLSSDPRNHFNQNIGTSSRAGALSQWPETLGFAALRSPELVRRFADIARQEYVALGLRCALHPQIDLATEYRWARINGTFGEDADLTAELVKAYIQGFQGDSLGISSVSTMVKHFPGGGPLLDGEDSHFTYGRKQVYPGKNFDYHLRPFIAAIETGASQIMPSYGMPVGLDCEEVAFAFNRAMITDLLRRKLKFQGIICTDWGLITDAVIRGQDMPARAWGCEDLSEPDRVLKLLDAGCDQFGGESCTDLVLDLVEKGKLPESRIDESVRRILQEKFTLGLFDNPFVQVDEAVKIVGSSAFLAEAVDAQMKSMTLLTNHDGILPLDASKKQKIYLENITASAAEQQGLEVVKDVREADVAIIRLQAPYEPRPGGFESMFHAGSLNFTEETRLRVAELRAHVPVIVDIYLDRPVVLGPILESATAVLVNYGTSDEGVIKVITGQVGPQGKLPFDLPSSMEAVQKSHSDVAFDTKDPLFRFGHGLEYSG</sequence>
<dbReference type="PRINTS" id="PR00133">
    <property type="entry name" value="GLHYDRLASE3"/>
</dbReference>
<dbReference type="PANTHER" id="PTHR30620:SF16">
    <property type="entry name" value="LYSOSOMAL BETA GLUCOSIDASE"/>
    <property type="match status" value="1"/>
</dbReference>
<keyword evidence="6" id="KW-0325">Glycoprotein</keyword>
<evidence type="ECO:0000313" key="13">
    <source>
        <dbReference type="Proteomes" id="UP000722485"/>
    </source>
</evidence>
<dbReference type="Gene3D" id="3.40.50.1700">
    <property type="entry name" value="Glycoside hydrolase family 3 C-terminal domain"/>
    <property type="match status" value="1"/>
</dbReference>
<evidence type="ECO:0000256" key="5">
    <source>
        <dbReference type="ARBA" id="ARBA00022801"/>
    </source>
</evidence>